<dbReference type="Proteomes" id="UP001589608">
    <property type="component" value="Unassembled WGS sequence"/>
</dbReference>
<organism evidence="4 5">
    <name type="scientific">Dactylosporangium vinaceum</name>
    <dbReference type="NCBI Taxonomy" id="53362"/>
    <lineage>
        <taxon>Bacteria</taxon>
        <taxon>Bacillati</taxon>
        <taxon>Actinomycetota</taxon>
        <taxon>Actinomycetes</taxon>
        <taxon>Micromonosporales</taxon>
        <taxon>Micromonosporaceae</taxon>
        <taxon>Dactylosporangium</taxon>
    </lineage>
</organism>
<evidence type="ECO:0000259" key="3">
    <source>
        <dbReference type="SMART" id="SM00530"/>
    </source>
</evidence>
<feature type="transmembrane region" description="Helical" evidence="2">
    <location>
        <begin position="113"/>
        <end position="132"/>
    </location>
</feature>
<comment type="caution">
    <text evidence="4">The sequence shown here is derived from an EMBL/GenBank/DDBJ whole genome shotgun (WGS) entry which is preliminary data.</text>
</comment>
<proteinExistence type="predicted"/>
<feature type="domain" description="HTH cro/C1-type" evidence="3">
    <location>
        <begin position="17"/>
        <end position="73"/>
    </location>
</feature>
<dbReference type="InterPro" id="IPR010982">
    <property type="entry name" value="Lambda_DNA-bd_dom_sf"/>
</dbReference>
<accession>A0ABV5MAE6</accession>
<feature type="region of interest" description="Disordered" evidence="1">
    <location>
        <begin position="84"/>
        <end position="103"/>
    </location>
</feature>
<keyword evidence="2" id="KW-1133">Transmembrane helix</keyword>
<name>A0ABV5MAE6_9ACTN</name>
<keyword evidence="2" id="KW-0812">Transmembrane</keyword>
<dbReference type="RefSeq" id="WP_223093099.1">
    <property type="nucleotide sequence ID" value="NZ_CP061913.1"/>
</dbReference>
<keyword evidence="5" id="KW-1185">Reference proteome</keyword>
<dbReference type="CDD" id="cd00093">
    <property type="entry name" value="HTH_XRE"/>
    <property type="match status" value="1"/>
</dbReference>
<dbReference type="EMBL" id="JBHMCA010000043">
    <property type="protein sequence ID" value="MFB9445832.1"/>
    <property type="molecule type" value="Genomic_DNA"/>
</dbReference>
<dbReference type="SMART" id="SM00530">
    <property type="entry name" value="HTH_XRE"/>
    <property type="match status" value="1"/>
</dbReference>
<protein>
    <submittedName>
        <fullName evidence="4">Helix-turn-helix domain-containing protein</fullName>
    </submittedName>
</protein>
<evidence type="ECO:0000313" key="5">
    <source>
        <dbReference type="Proteomes" id="UP001589608"/>
    </source>
</evidence>
<dbReference type="InterPro" id="IPR001387">
    <property type="entry name" value="Cro/C1-type_HTH"/>
</dbReference>
<dbReference type="SUPFAM" id="SSF47413">
    <property type="entry name" value="lambda repressor-like DNA-binding domains"/>
    <property type="match status" value="1"/>
</dbReference>
<evidence type="ECO:0000313" key="4">
    <source>
        <dbReference type="EMBL" id="MFB9445832.1"/>
    </source>
</evidence>
<gene>
    <name evidence="4" type="ORF">ACFFTR_22355</name>
</gene>
<evidence type="ECO:0000256" key="2">
    <source>
        <dbReference type="SAM" id="Phobius"/>
    </source>
</evidence>
<sequence>MDSDGATTPAVAQFLTDLRALRAAAGAPSYSTLARESGLPRSTLHDALRGHRLPSREVTIGLVRACGGDPAEWQDRWTALRAALDTPPPSDQAVRPVSDGTGRPFWRRRPRTVAAAAALLLAAGLVGGWSAWHRGDCAGERVYRVDEAGAVLDADGHPIGRVDAGDTVRVKSLAHDRFPHRYFGTVDASGTTGYLDEAKLTYQRTGC</sequence>
<reference evidence="4 5" key="1">
    <citation type="submission" date="2024-09" db="EMBL/GenBank/DDBJ databases">
        <authorList>
            <person name="Sun Q."/>
            <person name="Mori K."/>
        </authorList>
    </citation>
    <scope>NUCLEOTIDE SEQUENCE [LARGE SCALE GENOMIC DNA]</scope>
    <source>
        <strain evidence="4 5">JCM 3307</strain>
    </source>
</reference>
<dbReference type="Pfam" id="PF13560">
    <property type="entry name" value="HTH_31"/>
    <property type="match status" value="1"/>
</dbReference>
<keyword evidence="2" id="KW-0472">Membrane</keyword>
<evidence type="ECO:0000256" key="1">
    <source>
        <dbReference type="SAM" id="MobiDB-lite"/>
    </source>
</evidence>